<evidence type="ECO:0000259" key="3">
    <source>
        <dbReference type="PROSITE" id="PS51123"/>
    </source>
</evidence>
<evidence type="ECO:0000313" key="5">
    <source>
        <dbReference type="Proteomes" id="UP000319817"/>
    </source>
</evidence>
<dbReference type="Gene3D" id="3.30.1330.60">
    <property type="entry name" value="OmpA-like domain"/>
    <property type="match status" value="1"/>
</dbReference>
<accession>A0A517P1X2</accession>
<dbReference type="SUPFAM" id="SSF103088">
    <property type="entry name" value="OmpA-like"/>
    <property type="match status" value="1"/>
</dbReference>
<proteinExistence type="predicted"/>
<dbReference type="PROSITE" id="PS51123">
    <property type="entry name" value="OMPA_2"/>
    <property type="match status" value="1"/>
</dbReference>
<keyword evidence="1" id="KW-0472">Membrane</keyword>
<dbReference type="GO" id="GO:0016020">
    <property type="term" value="C:membrane"/>
    <property type="evidence" value="ECO:0007669"/>
    <property type="project" value="UniProtKB-UniRule"/>
</dbReference>
<dbReference type="InterPro" id="IPR036737">
    <property type="entry name" value="OmpA-like_sf"/>
</dbReference>
<keyword evidence="2" id="KW-0175">Coiled coil</keyword>
<evidence type="ECO:0000256" key="2">
    <source>
        <dbReference type="SAM" id="Coils"/>
    </source>
</evidence>
<gene>
    <name evidence="4" type="primary">motB</name>
    <name evidence="4" type="ORF">K239x_53880</name>
</gene>
<dbReference type="Pfam" id="PF00691">
    <property type="entry name" value="OmpA"/>
    <property type="match status" value="1"/>
</dbReference>
<feature type="domain" description="OmpA-like" evidence="3">
    <location>
        <begin position="183"/>
        <end position="306"/>
    </location>
</feature>
<dbReference type="EMBL" id="CP036526">
    <property type="protein sequence ID" value="QDT13370.1"/>
    <property type="molecule type" value="Genomic_DNA"/>
</dbReference>
<dbReference type="CDD" id="cd07185">
    <property type="entry name" value="OmpA_C-like"/>
    <property type="match status" value="1"/>
</dbReference>
<protein>
    <submittedName>
        <fullName evidence="4">Motility protein B</fullName>
    </submittedName>
</protein>
<dbReference type="RefSeq" id="WP_145421113.1">
    <property type="nucleotide sequence ID" value="NZ_CP036526.1"/>
</dbReference>
<dbReference type="Proteomes" id="UP000319817">
    <property type="component" value="Chromosome"/>
</dbReference>
<feature type="coiled-coil region" evidence="2">
    <location>
        <begin position="74"/>
        <end position="150"/>
    </location>
</feature>
<dbReference type="AlphaFoldDB" id="A0A517P1X2"/>
<dbReference type="InterPro" id="IPR050330">
    <property type="entry name" value="Bact_OuterMem_StrucFunc"/>
</dbReference>
<keyword evidence="5" id="KW-1185">Reference proteome</keyword>
<dbReference type="OrthoDB" id="9814546at2"/>
<reference evidence="4 5" key="1">
    <citation type="submission" date="2019-02" db="EMBL/GenBank/DDBJ databases">
        <title>Deep-cultivation of Planctomycetes and their phenomic and genomic characterization uncovers novel biology.</title>
        <authorList>
            <person name="Wiegand S."/>
            <person name="Jogler M."/>
            <person name="Boedeker C."/>
            <person name="Pinto D."/>
            <person name="Vollmers J."/>
            <person name="Rivas-Marin E."/>
            <person name="Kohn T."/>
            <person name="Peeters S.H."/>
            <person name="Heuer A."/>
            <person name="Rast P."/>
            <person name="Oberbeckmann S."/>
            <person name="Bunk B."/>
            <person name="Jeske O."/>
            <person name="Meyerdierks A."/>
            <person name="Storesund J.E."/>
            <person name="Kallscheuer N."/>
            <person name="Luecker S."/>
            <person name="Lage O.M."/>
            <person name="Pohl T."/>
            <person name="Merkel B.J."/>
            <person name="Hornburger P."/>
            <person name="Mueller R.-W."/>
            <person name="Bruemmer F."/>
            <person name="Labrenz M."/>
            <person name="Spormann A.M."/>
            <person name="Op den Camp H."/>
            <person name="Overmann J."/>
            <person name="Amann R."/>
            <person name="Jetten M.S.M."/>
            <person name="Mascher T."/>
            <person name="Medema M.H."/>
            <person name="Devos D.P."/>
            <person name="Kaster A.-K."/>
            <person name="Ovreas L."/>
            <person name="Rohde M."/>
            <person name="Galperin M.Y."/>
            <person name="Jogler C."/>
        </authorList>
    </citation>
    <scope>NUCLEOTIDE SEQUENCE [LARGE SCALE GENOMIC DNA]</scope>
    <source>
        <strain evidence="4 5">K23_9</strain>
    </source>
</reference>
<organism evidence="4 5">
    <name type="scientific">Stieleria marina</name>
    <dbReference type="NCBI Taxonomy" id="1930275"/>
    <lineage>
        <taxon>Bacteria</taxon>
        <taxon>Pseudomonadati</taxon>
        <taxon>Planctomycetota</taxon>
        <taxon>Planctomycetia</taxon>
        <taxon>Pirellulales</taxon>
        <taxon>Pirellulaceae</taxon>
        <taxon>Stieleria</taxon>
    </lineage>
</organism>
<evidence type="ECO:0000313" key="4">
    <source>
        <dbReference type="EMBL" id="QDT13370.1"/>
    </source>
</evidence>
<evidence type="ECO:0000256" key="1">
    <source>
        <dbReference type="PROSITE-ProRule" id="PRU00473"/>
    </source>
</evidence>
<sequence>MSLLHQNLNLSALMVAALLIGTPFVTGCSQNPYLATPGSNVTWQAQGPNYAPGTAPPGVNPAINPGMNPNDARIAELNRRVQLLDDNNRQLHTQLAQSAQQSQVYKDELKVIRDQLAETTQQFESTRLAARNAQSRMQNAESQVRGMQASSQNRGGALIRANTNLKQLIGRLNLKGVPVQQDGDVIRIVVPADQLFQPGTAQPHQQATLTLDPIVAQLRSVFPQQRIGIEGYTDNSALYGGQVATSHQLASAQAAAVLDIMTRRGGMPMNQLFTVAQGSNNPRQPNSTAAGRAANRRVELVIYPETF</sequence>
<name>A0A517P1X2_9BACT</name>
<dbReference type="PANTHER" id="PTHR30329">
    <property type="entry name" value="STATOR ELEMENT OF FLAGELLAR MOTOR COMPLEX"/>
    <property type="match status" value="1"/>
</dbReference>
<dbReference type="PANTHER" id="PTHR30329:SF21">
    <property type="entry name" value="LIPOPROTEIN YIAD-RELATED"/>
    <property type="match status" value="1"/>
</dbReference>
<dbReference type="InterPro" id="IPR006665">
    <property type="entry name" value="OmpA-like"/>
</dbReference>